<organism evidence="8 9">
    <name type="scientific">Kangiella aquimarina</name>
    <dbReference type="NCBI Taxonomy" id="261965"/>
    <lineage>
        <taxon>Bacteria</taxon>
        <taxon>Pseudomonadati</taxon>
        <taxon>Pseudomonadota</taxon>
        <taxon>Gammaproteobacteria</taxon>
        <taxon>Kangiellales</taxon>
        <taxon>Kangiellaceae</taxon>
        <taxon>Kangiella</taxon>
    </lineage>
</organism>
<reference evidence="8 9" key="1">
    <citation type="submission" date="2023-11" db="EMBL/GenBank/DDBJ databases">
        <title>MicrobeMod: A computational toolkit for identifying prokaryotic methylation and restriction-modification with nanopore sequencing.</title>
        <authorList>
            <person name="Crits-Christoph A."/>
            <person name="Kang S.C."/>
            <person name="Lee H."/>
            <person name="Ostrov N."/>
        </authorList>
    </citation>
    <scope>NUCLEOTIDE SEQUENCE [LARGE SCALE GENOMIC DNA]</scope>
    <source>
        <strain evidence="8 9">DSMZ 16071</strain>
    </source>
</reference>
<dbReference type="NCBIfam" id="NF047847">
    <property type="entry name" value="SS_mature_LptM"/>
    <property type="match status" value="1"/>
</dbReference>
<evidence type="ECO:0000256" key="5">
    <source>
        <dbReference type="ARBA" id="ARBA00023237"/>
    </source>
</evidence>
<dbReference type="InterPro" id="IPR032831">
    <property type="entry name" value="LptM_cons"/>
</dbReference>
<dbReference type="PROSITE" id="PS51257">
    <property type="entry name" value="PROKAR_LIPOPROTEIN"/>
    <property type="match status" value="1"/>
</dbReference>
<keyword evidence="3" id="KW-0472">Membrane</keyword>
<keyword evidence="2" id="KW-0732">Signal</keyword>
<gene>
    <name evidence="8" type="ORF">SR900_01230</name>
</gene>
<keyword evidence="6 8" id="KW-0449">Lipoprotein</keyword>
<accession>A0ABZ0X4I8</accession>
<keyword evidence="4" id="KW-0564">Palmitate</keyword>
<proteinExistence type="predicted"/>
<evidence type="ECO:0000256" key="4">
    <source>
        <dbReference type="ARBA" id="ARBA00023139"/>
    </source>
</evidence>
<evidence type="ECO:0000313" key="8">
    <source>
        <dbReference type="EMBL" id="WQG85517.1"/>
    </source>
</evidence>
<dbReference type="EMBL" id="CP140158">
    <property type="protein sequence ID" value="WQG85517.1"/>
    <property type="molecule type" value="Genomic_DNA"/>
</dbReference>
<sequence length="75" mass="8157">MCKNRIGQLLALSLLGLIITGCGQKGDLFLAEPETTESEVQTKEAPDEQDPKDGPIMETEQEVEQESVEPTGDQP</sequence>
<keyword evidence="5" id="KW-0998">Cell outer membrane</keyword>
<feature type="region of interest" description="Disordered" evidence="7">
    <location>
        <begin position="33"/>
        <end position="75"/>
    </location>
</feature>
<name>A0ABZ0X4I8_9GAMM</name>
<evidence type="ECO:0000256" key="6">
    <source>
        <dbReference type="ARBA" id="ARBA00023288"/>
    </source>
</evidence>
<feature type="compositionally biased region" description="Basic and acidic residues" evidence="7">
    <location>
        <begin position="40"/>
        <end position="55"/>
    </location>
</feature>
<keyword evidence="9" id="KW-1185">Reference proteome</keyword>
<evidence type="ECO:0000256" key="3">
    <source>
        <dbReference type="ARBA" id="ARBA00023136"/>
    </source>
</evidence>
<dbReference type="Proteomes" id="UP001324185">
    <property type="component" value="Chromosome"/>
</dbReference>
<evidence type="ECO:0000256" key="7">
    <source>
        <dbReference type="SAM" id="MobiDB-lite"/>
    </source>
</evidence>
<protein>
    <submittedName>
        <fullName evidence="8">Lipoprotein</fullName>
    </submittedName>
</protein>
<evidence type="ECO:0000256" key="2">
    <source>
        <dbReference type="ARBA" id="ARBA00022729"/>
    </source>
</evidence>
<comment type="subcellular location">
    <subcellularLocation>
        <location evidence="1">Cell outer membrane</location>
        <topology evidence="1">Lipid-anchor</topology>
    </subcellularLocation>
</comment>
<dbReference type="RefSeq" id="WP_018623504.1">
    <property type="nucleotide sequence ID" value="NZ_CP140158.1"/>
</dbReference>
<evidence type="ECO:0000313" key="9">
    <source>
        <dbReference type="Proteomes" id="UP001324185"/>
    </source>
</evidence>
<evidence type="ECO:0000256" key="1">
    <source>
        <dbReference type="ARBA" id="ARBA00004459"/>
    </source>
</evidence>